<evidence type="ECO:0008006" key="5">
    <source>
        <dbReference type="Google" id="ProtNLM"/>
    </source>
</evidence>
<evidence type="ECO:0000256" key="1">
    <source>
        <dbReference type="SAM" id="MobiDB-lite"/>
    </source>
</evidence>
<evidence type="ECO:0000313" key="3">
    <source>
        <dbReference type="EMBL" id="OCT49053.1"/>
    </source>
</evidence>
<sequence length="812" mass="90969">MSGVEAIIGLVAGGAGLVSLAIQLIESTAKLKRIYHAAQDAPTTLSSLTFDLETIAMALRQLDQHRQAGTPTETLLARCMIACQRGIAEIKELVDKLETCLARHKNIRGKLYTAFKQHDVRGLLDNLEKAKSSLHFAYTMYLAEEQKLRDLTHSNMVALQSTMICDLQTQMQMRTASLSDQLTPMASHSRGLAPIPEDKKDSLVTDRTDTRNPPRKSVRTRSSKSRFRVTFQLPNWISRRTYDIALVQLQYGWDVLLRTYNVVPYFSPIFDFVAAGNLARVRGLLESGYTTPLDVRPTYGVGLGGSFGPWQTLLEILTLPSTTVFGTDGCDSAAQRRLMETILRSQAFTLETRPVQTRFELASRLEKTDAATFLKCVGLDSSDPILAVLRNSMGKTVLHVVAHHVHLRSTKPEAAWHYQLSRSIQRWLDLGLSVLKNGADPSSLAEQNEESWPISAEIFESDNGPPPGPPRWSPGAELYTPLLVALGLNDDLVVLTGLEQLKRVVQTLQIWAEMVQSAGLDLCLYGASENEILKSLGVRDRDQSGDPSQMLYPELVFGATPEEWSFKVIHTWSIGLYELQAPPGAFPTQSVVPSTIAWSPTPMEIDEGHWVLVGRQQRLSDAGDVRHISPSSTEPFIDLVETYQDDAGVITLMQYRASRQRSTKTRSNSQPPILRRKELAYRAWHESWRKWLQACHFCPGSSSWRFGCVGASRRDKGYNDFSMIGHSMVDVRCCVRGIHSECSLVQQSYSWSFWSFLAGLTDCQDNTAHTGTDMGHDDACPWPAGCRSIPLDRLNVPEDLRWHHPRRRYFPK</sequence>
<evidence type="ECO:0000256" key="2">
    <source>
        <dbReference type="SAM" id="Phobius"/>
    </source>
</evidence>
<comment type="caution">
    <text evidence="3">The sequence shown here is derived from an EMBL/GenBank/DDBJ whole genome shotgun (WGS) entry which is preliminary data.</text>
</comment>
<dbReference type="VEuPathDB" id="FungiDB:CLCR_04571"/>
<name>A0A1C1CKL4_9EURO</name>
<keyword evidence="4" id="KW-1185">Reference proteome</keyword>
<dbReference type="EMBL" id="LGRB01000011">
    <property type="protein sequence ID" value="OCT49053.1"/>
    <property type="molecule type" value="Genomic_DNA"/>
</dbReference>
<feature type="transmembrane region" description="Helical" evidence="2">
    <location>
        <begin position="6"/>
        <end position="25"/>
    </location>
</feature>
<protein>
    <recommendedName>
        <fullName evidence="5">Fungal N-terminal domain-containing protein</fullName>
    </recommendedName>
</protein>
<feature type="compositionally biased region" description="Basic and acidic residues" evidence="1">
    <location>
        <begin position="196"/>
        <end position="212"/>
    </location>
</feature>
<keyword evidence="2" id="KW-1133">Transmembrane helix</keyword>
<gene>
    <name evidence="3" type="ORF">CLCR_04571</name>
</gene>
<accession>A0A1C1CKL4</accession>
<dbReference type="AlphaFoldDB" id="A0A1C1CKL4"/>
<proteinExistence type="predicted"/>
<organism evidence="3 4">
    <name type="scientific">Cladophialophora carrionii</name>
    <dbReference type="NCBI Taxonomy" id="86049"/>
    <lineage>
        <taxon>Eukaryota</taxon>
        <taxon>Fungi</taxon>
        <taxon>Dikarya</taxon>
        <taxon>Ascomycota</taxon>
        <taxon>Pezizomycotina</taxon>
        <taxon>Eurotiomycetes</taxon>
        <taxon>Chaetothyriomycetidae</taxon>
        <taxon>Chaetothyriales</taxon>
        <taxon>Herpotrichiellaceae</taxon>
        <taxon>Cladophialophora</taxon>
    </lineage>
</organism>
<keyword evidence="2" id="KW-0812">Transmembrane</keyword>
<feature type="compositionally biased region" description="Basic residues" evidence="1">
    <location>
        <begin position="213"/>
        <end position="223"/>
    </location>
</feature>
<evidence type="ECO:0000313" key="4">
    <source>
        <dbReference type="Proteomes" id="UP000094526"/>
    </source>
</evidence>
<dbReference type="VEuPathDB" id="FungiDB:G647_02868"/>
<dbReference type="Proteomes" id="UP000094526">
    <property type="component" value="Unassembled WGS sequence"/>
</dbReference>
<feature type="region of interest" description="Disordered" evidence="1">
    <location>
        <begin position="186"/>
        <end position="223"/>
    </location>
</feature>
<reference evidence="4" key="1">
    <citation type="submission" date="2015-07" db="EMBL/GenBank/DDBJ databases">
        <authorList>
            <person name="Teixeira M.M."/>
            <person name="Souza R.C."/>
            <person name="Almeida L.G."/>
            <person name="Vicente V.A."/>
            <person name="de Hoog S."/>
            <person name="Bocca A.L."/>
            <person name="de Almeida S.R."/>
            <person name="Vasconcelos A.T."/>
            <person name="Felipe M.S."/>
        </authorList>
    </citation>
    <scope>NUCLEOTIDE SEQUENCE [LARGE SCALE GENOMIC DNA]</scope>
    <source>
        <strain evidence="4">KSF</strain>
    </source>
</reference>
<keyword evidence="2" id="KW-0472">Membrane</keyword>
<dbReference type="OrthoDB" id="3200163at2759"/>